<feature type="coiled-coil region" evidence="1">
    <location>
        <begin position="157"/>
        <end position="191"/>
    </location>
</feature>
<evidence type="ECO:0000256" key="2">
    <source>
        <dbReference type="SAM" id="MobiDB-lite"/>
    </source>
</evidence>
<dbReference type="EMBL" id="BABT02000126">
    <property type="protein sequence ID" value="GAA97569.1"/>
    <property type="molecule type" value="Genomic_DNA"/>
</dbReference>
<accession>G7E409</accession>
<feature type="transmembrane region" description="Helical" evidence="3">
    <location>
        <begin position="79"/>
        <end position="98"/>
    </location>
</feature>
<feature type="region of interest" description="Disordered" evidence="2">
    <location>
        <begin position="191"/>
        <end position="222"/>
    </location>
</feature>
<sequence>MAEKQVETLKSRIISNAESTQSYLKRKTSQLDQEVYRPTSRAYKDVFAAHPIALTFLSLLATTSAVPLLIFAGFAATTLAVLLALSGAFIAFWSFIVIGSAALVLGFALSITLLVSLIGTVSLLGAFLTYRFYHHITTSPNPTEGIQSFKRELADRSQASADASKELRQKRKQLKQELQASRDKLGDVAGEVKEDAAEHVNSSAASISGESTLADSDSPKAE</sequence>
<keyword evidence="3" id="KW-1133">Transmembrane helix</keyword>
<proteinExistence type="predicted"/>
<evidence type="ECO:0000313" key="5">
    <source>
        <dbReference type="Proteomes" id="UP000009131"/>
    </source>
</evidence>
<evidence type="ECO:0000313" key="4">
    <source>
        <dbReference type="EMBL" id="GAA97569.1"/>
    </source>
</evidence>
<keyword evidence="1" id="KW-0175">Coiled coil</keyword>
<organism evidence="4 5">
    <name type="scientific">Mixia osmundae (strain CBS 9802 / IAM 14324 / JCM 22182 / KY 12970)</name>
    <dbReference type="NCBI Taxonomy" id="764103"/>
    <lineage>
        <taxon>Eukaryota</taxon>
        <taxon>Fungi</taxon>
        <taxon>Dikarya</taxon>
        <taxon>Basidiomycota</taxon>
        <taxon>Pucciniomycotina</taxon>
        <taxon>Mixiomycetes</taxon>
        <taxon>Mixiales</taxon>
        <taxon>Mixiaceae</taxon>
        <taxon>Mixia</taxon>
    </lineage>
</organism>
<dbReference type="AlphaFoldDB" id="G7E409"/>
<feature type="compositionally biased region" description="Polar residues" evidence="2">
    <location>
        <begin position="200"/>
        <end position="215"/>
    </location>
</feature>
<keyword evidence="3" id="KW-0472">Membrane</keyword>
<keyword evidence="3" id="KW-0812">Transmembrane</keyword>
<protein>
    <submittedName>
        <fullName evidence="4">Uncharacterized protein</fullName>
    </submittedName>
</protein>
<feature type="transmembrane region" description="Helical" evidence="3">
    <location>
        <begin position="104"/>
        <end position="130"/>
    </location>
</feature>
<name>G7E409_MIXOS</name>
<gene>
    <name evidence="4" type="primary">Mo04247</name>
    <name evidence="4" type="ORF">E5Q_04247</name>
</gene>
<comment type="caution">
    <text evidence="4">The sequence shown here is derived from an EMBL/GenBank/DDBJ whole genome shotgun (WGS) entry which is preliminary data.</text>
</comment>
<dbReference type="RefSeq" id="XP_014570433.1">
    <property type="nucleotide sequence ID" value="XM_014714947.1"/>
</dbReference>
<reference evidence="4 5" key="2">
    <citation type="journal article" date="2012" name="Open Biol.">
        <title>Characteristics of nucleosomes and linker DNA regions on the genome of the basidiomycete Mixia osmundae revealed by mono- and dinucleosome mapping.</title>
        <authorList>
            <person name="Nishida H."/>
            <person name="Kondo S."/>
            <person name="Matsumoto T."/>
            <person name="Suzuki Y."/>
            <person name="Yoshikawa H."/>
            <person name="Taylor T.D."/>
            <person name="Sugiyama J."/>
        </authorList>
    </citation>
    <scope>NUCLEOTIDE SEQUENCE [LARGE SCALE GENOMIC DNA]</scope>
    <source>
        <strain evidence="5">CBS 9802 / IAM 14324 / JCM 22182 / KY 12970</strain>
    </source>
</reference>
<dbReference type="Pfam" id="PF16015">
    <property type="entry name" value="Promethin"/>
    <property type="match status" value="1"/>
</dbReference>
<dbReference type="Proteomes" id="UP000009131">
    <property type="component" value="Unassembled WGS sequence"/>
</dbReference>
<reference evidence="4 5" key="1">
    <citation type="journal article" date="2011" name="J. Gen. Appl. Microbiol.">
        <title>Draft genome sequencing of the enigmatic basidiomycete Mixia osmundae.</title>
        <authorList>
            <person name="Nishida H."/>
            <person name="Nagatsuka Y."/>
            <person name="Sugiyama J."/>
        </authorList>
    </citation>
    <scope>NUCLEOTIDE SEQUENCE [LARGE SCALE GENOMIC DNA]</scope>
    <source>
        <strain evidence="5">CBS 9802 / IAM 14324 / JCM 22182 / KY 12970</strain>
    </source>
</reference>
<dbReference type="HOGENOM" id="CLU_1245667_0_0_1"/>
<keyword evidence="5" id="KW-1185">Reference proteome</keyword>
<feature type="transmembrane region" description="Helical" evidence="3">
    <location>
        <begin position="47"/>
        <end position="72"/>
    </location>
</feature>
<dbReference type="InParanoid" id="G7E409"/>
<evidence type="ECO:0000256" key="1">
    <source>
        <dbReference type="SAM" id="Coils"/>
    </source>
</evidence>
<evidence type="ECO:0000256" key="3">
    <source>
        <dbReference type="SAM" id="Phobius"/>
    </source>
</evidence>